<keyword evidence="1" id="KW-0812">Transmembrane</keyword>
<keyword evidence="1" id="KW-0472">Membrane</keyword>
<dbReference type="OrthoDB" id="9813051at2"/>
<evidence type="ECO:0000313" key="3">
    <source>
        <dbReference type="Proteomes" id="UP000295504"/>
    </source>
</evidence>
<sequence>MKKIKYVVLGLSLSLFLLLTAMELVTFNTNHFMKQYERNNIFETVVIDESNLEYITLQIISYLSNDLDSLKIEALWNNEIREVFSERELEHMKDVKNLFVLGRRVKLLSLSILIFGITFILRYDSLWSKNISKTLLCTSICNYGLMLGLYICIKSDFTKYFDKFHYVFFSNDLWMLDPNTEILVQILPEPFFYNTAIKIALMFFIPLTILGLCSTYYLFTRKVFE</sequence>
<keyword evidence="3" id="KW-1185">Reference proteome</keyword>
<reference evidence="2 3" key="1">
    <citation type="submission" date="2019-03" db="EMBL/GenBank/DDBJ databases">
        <title>Genomic Encyclopedia of Type Strains, Phase IV (KMG-IV): sequencing the most valuable type-strain genomes for metagenomic binning, comparative biology and taxonomic classification.</title>
        <authorList>
            <person name="Goeker M."/>
        </authorList>
    </citation>
    <scope>NUCLEOTIDE SEQUENCE [LARGE SCALE GENOMIC DNA]</scope>
    <source>
        <strain evidence="2 3">DSM 100013</strain>
    </source>
</reference>
<feature type="transmembrane region" description="Helical" evidence="1">
    <location>
        <begin position="199"/>
        <end position="219"/>
    </location>
</feature>
<evidence type="ECO:0000256" key="1">
    <source>
        <dbReference type="SAM" id="Phobius"/>
    </source>
</evidence>
<gene>
    <name evidence="2" type="ORF">EDD79_100949</name>
</gene>
<dbReference type="NCBIfam" id="TIGR01906">
    <property type="entry name" value="integ_TIGR01906"/>
    <property type="match status" value="1"/>
</dbReference>
<keyword evidence="1" id="KW-1133">Transmembrane helix</keyword>
<protein>
    <submittedName>
        <fullName evidence="2">Integral membrane protein (TIGR01906 family)</fullName>
    </submittedName>
</protein>
<evidence type="ECO:0000313" key="2">
    <source>
        <dbReference type="EMBL" id="TCQ03469.1"/>
    </source>
</evidence>
<organism evidence="2 3">
    <name type="scientific">Serpentinicella alkaliphila</name>
    <dbReference type="NCBI Taxonomy" id="1734049"/>
    <lineage>
        <taxon>Bacteria</taxon>
        <taxon>Bacillati</taxon>
        <taxon>Bacillota</taxon>
        <taxon>Clostridia</taxon>
        <taxon>Peptostreptococcales</taxon>
        <taxon>Natronincolaceae</taxon>
        <taxon>Serpentinicella</taxon>
    </lineage>
</organism>
<feature type="transmembrane region" description="Helical" evidence="1">
    <location>
        <begin position="105"/>
        <end position="123"/>
    </location>
</feature>
<name>A0A4R2U0B9_9FIRM</name>
<dbReference type="InterPro" id="IPR010178">
    <property type="entry name" value="Lit"/>
</dbReference>
<dbReference type="RefSeq" id="WP_132848014.1">
    <property type="nucleotide sequence ID" value="NZ_CP058648.1"/>
</dbReference>
<comment type="caution">
    <text evidence="2">The sequence shown here is derived from an EMBL/GenBank/DDBJ whole genome shotgun (WGS) entry which is preliminary data.</text>
</comment>
<dbReference type="EMBL" id="SLYC01000009">
    <property type="protein sequence ID" value="TCQ03469.1"/>
    <property type="molecule type" value="Genomic_DNA"/>
</dbReference>
<feature type="transmembrane region" description="Helical" evidence="1">
    <location>
        <begin position="135"/>
        <end position="153"/>
    </location>
</feature>
<proteinExistence type="predicted"/>
<accession>A0A4R2U0B9</accession>
<dbReference type="Proteomes" id="UP000295504">
    <property type="component" value="Unassembled WGS sequence"/>
</dbReference>
<dbReference type="AlphaFoldDB" id="A0A4R2U0B9"/>
<dbReference type="Pfam" id="PF07314">
    <property type="entry name" value="Lit"/>
    <property type="match status" value="1"/>
</dbReference>